<sequence>MKIKPDWVLPNLREAQKRTHQPIQTLDSFQIDETMQFLGSGKTYYLSTFGCQANERDSETLAGILDAMGFASAPDEEHADVILLNTCAIRQNAEEKVLGEVGSLKRLYRENPDLVIGVCGCMAQEEKLTNILLEKYPQVRLIFGTHNLQELPSMLYDVMMNHKRVVKVYSKEGEVYENLPVHRFGKHKAWVNIMYGCDKFCTYCIVPYTRGKQRSRTKDRILAEVRQLKAEGYKEITLLGQNVNAYGKDLQADYSFADLLAETAQIGIPRIRFMTSHPWDFSDAMIDTIAAYDNIMPAVHLPLQSGDNEILKQMGRRYTKESYLELFDTMKARIPNVAISTDIIVGFPNETDEQFEHTLDVVRYCKFDNAYTFIFSARPGTPAARMADAVDHETKQKRLQTLNTLWNRFALEKNKQYEGKVVQVLTDGASKRNADVWSGYTDTNKLVNFTGTGIHTGDFVNVQIETAKTFSLDGKAVL</sequence>
<comment type="caution">
    <text evidence="15">The sequence shown here is derived from an EMBL/GenBank/DDBJ whole genome shotgun (WGS) entry which is preliminary data.</text>
</comment>
<dbReference type="InterPro" id="IPR006463">
    <property type="entry name" value="MiaB_methiolase"/>
</dbReference>
<feature type="binding site" evidence="11">
    <location>
        <position position="121"/>
    </location>
    <ligand>
        <name>[4Fe-4S] cluster</name>
        <dbReference type="ChEBI" id="CHEBI:49883"/>
        <label>1</label>
    </ligand>
</feature>
<proteinExistence type="inferred from homology"/>
<feature type="binding site" evidence="11">
    <location>
        <position position="201"/>
    </location>
    <ligand>
        <name>[4Fe-4S] cluster</name>
        <dbReference type="ChEBI" id="CHEBI:49883"/>
        <label>2</label>
        <note>4Fe-4S-S-AdoMet</note>
    </ligand>
</feature>
<dbReference type="InterPro" id="IPR006638">
    <property type="entry name" value="Elp3/MiaA/NifB-like_rSAM"/>
</dbReference>
<dbReference type="EC" id="2.8.4.3" evidence="10 11"/>
<dbReference type="NCBIfam" id="TIGR01574">
    <property type="entry name" value="miaB-methiolase"/>
    <property type="match status" value="1"/>
</dbReference>
<evidence type="ECO:0000256" key="2">
    <source>
        <dbReference type="ARBA" id="ARBA00022485"/>
    </source>
</evidence>
<dbReference type="Gene3D" id="3.80.30.20">
    <property type="entry name" value="tm_1862 like domain"/>
    <property type="match status" value="1"/>
</dbReference>
<dbReference type="SFLD" id="SFLDG01061">
    <property type="entry name" value="methylthiotransferase"/>
    <property type="match status" value="1"/>
</dbReference>
<evidence type="ECO:0000256" key="7">
    <source>
        <dbReference type="ARBA" id="ARBA00022723"/>
    </source>
</evidence>
<dbReference type="InterPro" id="IPR020612">
    <property type="entry name" value="Methylthiotransferase_CS"/>
</dbReference>
<dbReference type="PANTHER" id="PTHR43020">
    <property type="entry name" value="CDK5 REGULATORY SUBUNIT-ASSOCIATED PROTEIN 1"/>
    <property type="match status" value="1"/>
</dbReference>
<dbReference type="PANTHER" id="PTHR43020:SF2">
    <property type="entry name" value="MITOCHONDRIAL TRNA METHYLTHIOTRANSFERASE CDK5RAP1"/>
    <property type="match status" value="1"/>
</dbReference>
<dbReference type="HAMAP" id="MF_01864">
    <property type="entry name" value="tRNA_metthiotr_MiaB"/>
    <property type="match status" value="1"/>
</dbReference>
<comment type="subunit">
    <text evidence="11">Monomer.</text>
</comment>
<keyword evidence="8 11" id="KW-0408">Iron</keyword>
<reference evidence="15 16" key="1">
    <citation type="submission" date="2020-08" db="EMBL/GenBank/DDBJ databases">
        <title>Genomic Encyclopedia of Type Strains, Phase IV (KMG-IV): sequencing the most valuable type-strain genomes for metagenomic binning, comparative biology and taxonomic classification.</title>
        <authorList>
            <person name="Goeker M."/>
        </authorList>
    </citation>
    <scope>NUCLEOTIDE SEQUENCE [LARGE SCALE GENOMIC DNA]</scope>
    <source>
        <strain evidence="15 16">DSM 25799</strain>
    </source>
</reference>
<comment type="cofactor">
    <cofactor evidence="11">
        <name>[4Fe-4S] cluster</name>
        <dbReference type="ChEBI" id="CHEBI:49883"/>
    </cofactor>
    <text evidence="11">Binds 2 [4Fe-4S] clusters. One cluster is coordinated with 3 cysteines and an exchangeable S-adenosyl-L-methionine.</text>
</comment>
<dbReference type="InterPro" id="IPR005839">
    <property type="entry name" value="Methylthiotransferase"/>
</dbReference>
<evidence type="ECO:0000259" key="12">
    <source>
        <dbReference type="PROSITE" id="PS50926"/>
    </source>
</evidence>
<comment type="function">
    <text evidence="1 11">Catalyzes the methylthiolation of N6-(dimethylallyl)adenosine (i(6)A), leading to the formation of 2-methylthio-N6-(dimethylallyl)adenosine (ms(2)i(6)A) at position 37 in tRNAs that read codons beginning with uridine.</text>
</comment>
<evidence type="ECO:0000256" key="3">
    <source>
        <dbReference type="ARBA" id="ARBA00022490"/>
    </source>
</evidence>
<dbReference type="InterPro" id="IPR013848">
    <property type="entry name" value="Methylthiotransferase_N"/>
</dbReference>
<evidence type="ECO:0000256" key="4">
    <source>
        <dbReference type="ARBA" id="ARBA00022679"/>
    </source>
</evidence>
<feature type="binding site" evidence="11">
    <location>
        <position position="51"/>
    </location>
    <ligand>
        <name>[4Fe-4S] cluster</name>
        <dbReference type="ChEBI" id="CHEBI:49883"/>
        <label>1</label>
    </ligand>
</feature>
<evidence type="ECO:0000259" key="13">
    <source>
        <dbReference type="PROSITE" id="PS51449"/>
    </source>
</evidence>
<dbReference type="Pfam" id="PF01938">
    <property type="entry name" value="TRAM"/>
    <property type="match status" value="1"/>
</dbReference>
<dbReference type="SFLD" id="SFLDG01082">
    <property type="entry name" value="B12-binding_domain_containing"/>
    <property type="match status" value="1"/>
</dbReference>
<feature type="binding site" evidence="11">
    <location>
        <position position="87"/>
    </location>
    <ligand>
        <name>[4Fe-4S] cluster</name>
        <dbReference type="ChEBI" id="CHEBI:49883"/>
        <label>1</label>
    </ligand>
</feature>
<feature type="binding site" evidence="11">
    <location>
        <position position="204"/>
    </location>
    <ligand>
        <name>[4Fe-4S] cluster</name>
        <dbReference type="ChEBI" id="CHEBI:49883"/>
        <label>2</label>
        <note>4Fe-4S-S-AdoMet</note>
    </ligand>
</feature>
<dbReference type="PROSITE" id="PS51918">
    <property type="entry name" value="RADICAL_SAM"/>
    <property type="match status" value="1"/>
</dbReference>
<dbReference type="FunFam" id="3.40.50.12160:FF:000006">
    <property type="entry name" value="tRNA-2-methylthio-N(6)-dimethylallyladenosine synthase"/>
    <property type="match status" value="1"/>
</dbReference>
<comment type="subcellular location">
    <subcellularLocation>
        <location evidence="11">Cytoplasm</location>
    </subcellularLocation>
</comment>
<keyword evidence="9 11" id="KW-0411">Iron-sulfur</keyword>
<name>A0A7W8D1L3_9FIRM</name>
<feature type="domain" description="Radical SAM core" evidence="14">
    <location>
        <begin position="183"/>
        <end position="412"/>
    </location>
</feature>
<dbReference type="GO" id="GO:0035597">
    <property type="term" value="F:tRNA-2-methylthio-N(6)-dimethylallyladenosine(37) synthase activity"/>
    <property type="evidence" value="ECO:0007669"/>
    <property type="project" value="UniProtKB-EC"/>
</dbReference>
<evidence type="ECO:0000256" key="11">
    <source>
        <dbReference type="HAMAP-Rule" id="MF_01864"/>
    </source>
</evidence>
<dbReference type="InterPro" id="IPR007197">
    <property type="entry name" value="rSAM"/>
</dbReference>
<evidence type="ECO:0000256" key="9">
    <source>
        <dbReference type="ARBA" id="ARBA00023014"/>
    </source>
</evidence>
<dbReference type="GO" id="GO:0005829">
    <property type="term" value="C:cytosol"/>
    <property type="evidence" value="ECO:0007669"/>
    <property type="project" value="TreeGrafter"/>
</dbReference>
<dbReference type="InterPro" id="IPR002792">
    <property type="entry name" value="TRAM_dom"/>
</dbReference>
<dbReference type="InterPro" id="IPR038135">
    <property type="entry name" value="Methylthiotransferase_N_sf"/>
</dbReference>
<evidence type="ECO:0000256" key="8">
    <source>
        <dbReference type="ARBA" id="ARBA00023004"/>
    </source>
</evidence>
<organism evidence="15 16">
    <name type="scientific">Catenisphaera adipataccumulans</name>
    <dbReference type="NCBI Taxonomy" id="700500"/>
    <lineage>
        <taxon>Bacteria</taxon>
        <taxon>Bacillati</taxon>
        <taxon>Bacillota</taxon>
        <taxon>Erysipelotrichia</taxon>
        <taxon>Erysipelotrichales</taxon>
        <taxon>Erysipelotrichaceae</taxon>
        <taxon>Catenisphaera</taxon>
    </lineage>
</organism>
<comment type="similarity">
    <text evidence="11">Belongs to the methylthiotransferase family. MiaB subfamily.</text>
</comment>
<evidence type="ECO:0000256" key="10">
    <source>
        <dbReference type="ARBA" id="ARBA00033765"/>
    </source>
</evidence>
<dbReference type="EMBL" id="JACHHK010000010">
    <property type="protein sequence ID" value="MBB5183890.1"/>
    <property type="molecule type" value="Genomic_DNA"/>
</dbReference>
<keyword evidence="6 11" id="KW-0819">tRNA processing</keyword>
<feature type="domain" description="MTTase N-terminal" evidence="13">
    <location>
        <begin position="42"/>
        <end position="160"/>
    </location>
</feature>
<dbReference type="GO" id="GO:0046872">
    <property type="term" value="F:metal ion binding"/>
    <property type="evidence" value="ECO:0007669"/>
    <property type="project" value="UniProtKB-KW"/>
</dbReference>
<dbReference type="Proteomes" id="UP000539953">
    <property type="component" value="Unassembled WGS sequence"/>
</dbReference>
<keyword evidence="16" id="KW-1185">Reference proteome</keyword>
<dbReference type="SFLD" id="SFLDF00273">
    <property type="entry name" value="(dimethylallyl)adenosine_tRNA"/>
    <property type="match status" value="1"/>
</dbReference>
<dbReference type="Pfam" id="PF00919">
    <property type="entry name" value="UPF0004"/>
    <property type="match status" value="1"/>
</dbReference>
<keyword evidence="2 11" id="KW-0004">4Fe-4S</keyword>
<dbReference type="CDD" id="cd01335">
    <property type="entry name" value="Radical_SAM"/>
    <property type="match status" value="1"/>
</dbReference>
<dbReference type="GO" id="GO:0051539">
    <property type="term" value="F:4 iron, 4 sulfur cluster binding"/>
    <property type="evidence" value="ECO:0007669"/>
    <property type="project" value="UniProtKB-UniRule"/>
</dbReference>
<dbReference type="Gene3D" id="3.40.50.12160">
    <property type="entry name" value="Methylthiotransferase, N-terminal domain"/>
    <property type="match status" value="1"/>
</dbReference>
<dbReference type="PROSITE" id="PS51449">
    <property type="entry name" value="MTTASE_N"/>
    <property type="match status" value="1"/>
</dbReference>
<keyword evidence="5 11" id="KW-0949">S-adenosyl-L-methionine</keyword>
<dbReference type="PROSITE" id="PS01278">
    <property type="entry name" value="MTTASE_RADICAL"/>
    <property type="match status" value="1"/>
</dbReference>
<accession>A0A7W8D1L3</accession>
<keyword evidence="3 11" id="KW-0963">Cytoplasm</keyword>
<dbReference type="InterPro" id="IPR023404">
    <property type="entry name" value="rSAM_horseshoe"/>
</dbReference>
<dbReference type="AlphaFoldDB" id="A0A7W8D1L3"/>
<dbReference type="FunFam" id="3.80.30.20:FF:000001">
    <property type="entry name" value="tRNA-2-methylthio-N(6)-dimethylallyladenosine synthase 2"/>
    <property type="match status" value="1"/>
</dbReference>
<dbReference type="SMART" id="SM00729">
    <property type="entry name" value="Elp3"/>
    <property type="match status" value="1"/>
</dbReference>
<protein>
    <recommendedName>
        <fullName evidence="10 11">tRNA-2-methylthio-N(6)-dimethylallyladenosine synthase</fullName>
        <ecNumber evidence="10 11">2.8.4.3</ecNumber>
    </recommendedName>
    <alternativeName>
        <fullName evidence="11">(Dimethylallyl)adenosine tRNA methylthiotransferase MiaB</fullName>
    </alternativeName>
    <alternativeName>
        <fullName evidence="11">tRNA-i(6)A37 methylthiotransferase</fullName>
    </alternativeName>
</protein>
<feature type="binding site" evidence="11">
    <location>
        <position position="197"/>
    </location>
    <ligand>
        <name>[4Fe-4S] cluster</name>
        <dbReference type="ChEBI" id="CHEBI:49883"/>
        <label>2</label>
        <note>4Fe-4S-S-AdoMet</note>
    </ligand>
</feature>
<dbReference type="SUPFAM" id="SSF102114">
    <property type="entry name" value="Radical SAM enzymes"/>
    <property type="match status" value="1"/>
</dbReference>
<evidence type="ECO:0000313" key="15">
    <source>
        <dbReference type="EMBL" id="MBB5183890.1"/>
    </source>
</evidence>
<evidence type="ECO:0000256" key="1">
    <source>
        <dbReference type="ARBA" id="ARBA00003234"/>
    </source>
</evidence>
<dbReference type="PROSITE" id="PS50926">
    <property type="entry name" value="TRAM"/>
    <property type="match status" value="1"/>
</dbReference>
<comment type="catalytic activity">
    <reaction evidence="11">
        <text>N(6)-dimethylallyladenosine(37) in tRNA + (sulfur carrier)-SH + AH2 + 2 S-adenosyl-L-methionine = 2-methylsulfanyl-N(6)-dimethylallyladenosine(37) in tRNA + (sulfur carrier)-H + 5'-deoxyadenosine + L-methionine + A + S-adenosyl-L-homocysteine + 2 H(+)</text>
        <dbReference type="Rhea" id="RHEA:37067"/>
        <dbReference type="Rhea" id="RHEA-COMP:10375"/>
        <dbReference type="Rhea" id="RHEA-COMP:10376"/>
        <dbReference type="Rhea" id="RHEA-COMP:14737"/>
        <dbReference type="Rhea" id="RHEA-COMP:14739"/>
        <dbReference type="ChEBI" id="CHEBI:13193"/>
        <dbReference type="ChEBI" id="CHEBI:15378"/>
        <dbReference type="ChEBI" id="CHEBI:17319"/>
        <dbReference type="ChEBI" id="CHEBI:17499"/>
        <dbReference type="ChEBI" id="CHEBI:29917"/>
        <dbReference type="ChEBI" id="CHEBI:57844"/>
        <dbReference type="ChEBI" id="CHEBI:57856"/>
        <dbReference type="ChEBI" id="CHEBI:59789"/>
        <dbReference type="ChEBI" id="CHEBI:64428"/>
        <dbReference type="ChEBI" id="CHEBI:74415"/>
        <dbReference type="ChEBI" id="CHEBI:74417"/>
        <dbReference type="EC" id="2.8.4.3"/>
    </reaction>
</comment>
<gene>
    <name evidence="11" type="primary">miaB</name>
    <name evidence="15" type="ORF">HNQ47_001938</name>
</gene>
<dbReference type="InterPro" id="IPR058240">
    <property type="entry name" value="rSAM_sf"/>
</dbReference>
<evidence type="ECO:0000259" key="14">
    <source>
        <dbReference type="PROSITE" id="PS51918"/>
    </source>
</evidence>
<dbReference type="RefSeq" id="WP_183329185.1">
    <property type="nucleotide sequence ID" value="NZ_JACHHK010000010.1"/>
</dbReference>
<evidence type="ECO:0000256" key="6">
    <source>
        <dbReference type="ARBA" id="ARBA00022694"/>
    </source>
</evidence>
<feature type="domain" description="TRAM" evidence="12">
    <location>
        <begin position="415"/>
        <end position="478"/>
    </location>
</feature>
<dbReference type="SFLD" id="SFLDS00029">
    <property type="entry name" value="Radical_SAM"/>
    <property type="match status" value="1"/>
</dbReference>
<evidence type="ECO:0000256" key="5">
    <source>
        <dbReference type="ARBA" id="ARBA00022691"/>
    </source>
</evidence>
<keyword evidence="4 11" id="KW-0808">Transferase</keyword>
<evidence type="ECO:0000313" key="16">
    <source>
        <dbReference type="Proteomes" id="UP000539953"/>
    </source>
</evidence>
<keyword evidence="7 11" id="KW-0479">Metal-binding</keyword>
<dbReference type="NCBIfam" id="TIGR00089">
    <property type="entry name" value="MiaB/RimO family radical SAM methylthiotransferase"/>
    <property type="match status" value="1"/>
</dbReference>
<dbReference type="Pfam" id="PF04055">
    <property type="entry name" value="Radical_SAM"/>
    <property type="match status" value="1"/>
</dbReference>